<sequence>MWYVICVVQLTIVSAALLIKYEQSSTRTPALVSSGEPLSLPPGYQRICQTTSGPVNPYSTFQHASSPTVGPYGVPHGPPYFDSTTGYRAIHNDYSQDGTIYHMYLPNTAYIPYSNMEQKVGSVEPSLSVPEYLHDFTAWDQK</sequence>
<dbReference type="Proteomes" id="UP000886653">
    <property type="component" value="Unassembled WGS sequence"/>
</dbReference>
<organism evidence="2 3">
    <name type="scientific">Cronartium quercuum f. sp. fusiforme G11</name>
    <dbReference type="NCBI Taxonomy" id="708437"/>
    <lineage>
        <taxon>Eukaryota</taxon>
        <taxon>Fungi</taxon>
        <taxon>Dikarya</taxon>
        <taxon>Basidiomycota</taxon>
        <taxon>Pucciniomycotina</taxon>
        <taxon>Pucciniomycetes</taxon>
        <taxon>Pucciniales</taxon>
        <taxon>Coleosporiaceae</taxon>
        <taxon>Cronartium</taxon>
    </lineage>
</organism>
<proteinExistence type="predicted"/>
<keyword evidence="3" id="KW-1185">Reference proteome</keyword>
<reference evidence="2" key="1">
    <citation type="submission" date="2013-11" db="EMBL/GenBank/DDBJ databases">
        <title>Genome sequence of the fusiform rust pathogen reveals effectors for host alternation and coevolution with pine.</title>
        <authorList>
            <consortium name="DOE Joint Genome Institute"/>
            <person name="Smith K."/>
            <person name="Pendleton A."/>
            <person name="Kubisiak T."/>
            <person name="Anderson C."/>
            <person name="Salamov A."/>
            <person name="Aerts A."/>
            <person name="Riley R."/>
            <person name="Clum A."/>
            <person name="Lindquist E."/>
            <person name="Ence D."/>
            <person name="Campbell M."/>
            <person name="Kronenberg Z."/>
            <person name="Feau N."/>
            <person name="Dhillon B."/>
            <person name="Hamelin R."/>
            <person name="Burleigh J."/>
            <person name="Smith J."/>
            <person name="Yandell M."/>
            <person name="Nelson C."/>
            <person name="Grigoriev I."/>
            <person name="Davis J."/>
        </authorList>
    </citation>
    <scope>NUCLEOTIDE SEQUENCE</scope>
    <source>
        <strain evidence="2">G11</strain>
    </source>
</reference>
<protein>
    <submittedName>
        <fullName evidence="2">Uncharacterized protein</fullName>
    </submittedName>
</protein>
<keyword evidence="1" id="KW-0732">Signal</keyword>
<evidence type="ECO:0000313" key="3">
    <source>
        <dbReference type="Proteomes" id="UP000886653"/>
    </source>
</evidence>
<evidence type="ECO:0000313" key="2">
    <source>
        <dbReference type="EMBL" id="KAG0146787.1"/>
    </source>
</evidence>
<name>A0A9P6NJK4_9BASI</name>
<feature type="signal peptide" evidence="1">
    <location>
        <begin position="1"/>
        <end position="15"/>
    </location>
</feature>
<feature type="chain" id="PRO_5040296307" evidence="1">
    <location>
        <begin position="16"/>
        <end position="142"/>
    </location>
</feature>
<evidence type="ECO:0000256" key="1">
    <source>
        <dbReference type="SAM" id="SignalP"/>
    </source>
</evidence>
<gene>
    <name evidence="2" type="ORF">CROQUDRAFT_92270</name>
</gene>
<comment type="caution">
    <text evidence="2">The sequence shown here is derived from an EMBL/GenBank/DDBJ whole genome shotgun (WGS) entry which is preliminary data.</text>
</comment>
<accession>A0A9P6NJK4</accession>
<dbReference type="EMBL" id="MU167256">
    <property type="protein sequence ID" value="KAG0146787.1"/>
    <property type="molecule type" value="Genomic_DNA"/>
</dbReference>
<dbReference type="AlphaFoldDB" id="A0A9P6NJK4"/>